<organism evidence="1">
    <name type="scientific">bioreactor metagenome</name>
    <dbReference type="NCBI Taxonomy" id="1076179"/>
    <lineage>
        <taxon>unclassified sequences</taxon>
        <taxon>metagenomes</taxon>
        <taxon>ecological metagenomes</taxon>
    </lineage>
</organism>
<proteinExistence type="predicted"/>
<evidence type="ECO:0000313" key="1">
    <source>
        <dbReference type="EMBL" id="MPN25113.1"/>
    </source>
</evidence>
<protein>
    <submittedName>
        <fullName evidence="1">Uncharacterized protein</fullName>
    </submittedName>
</protein>
<dbReference type="AlphaFoldDB" id="A0A645GN35"/>
<sequence>MHNFGMASAKFASIRIGPLFAILKHRCKLALRCRNGLSEVGIWGVSENSVSVADGQRPVREDGSLLLLVKKSTPICVA</sequence>
<name>A0A645GN35_9ZZZZ</name>
<reference evidence="1" key="1">
    <citation type="submission" date="2019-08" db="EMBL/GenBank/DDBJ databases">
        <authorList>
            <person name="Kucharzyk K."/>
            <person name="Murdoch R.W."/>
            <person name="Higgins S."/>
            <person name="Loffler F."/>
        </authorList>
    </citation>
    <scope>NUCLEOTIDE SEQUENCE</scope>
</reference>
<comment type="caution">
    <text evidence="1">The sequence shown here is derived from an EMBL/GenBank/DDBJ whole genome shotgun (WGS) entry which is preliminary data.</text>
</comment>
<gene>
    <name evidence="1" type="ORF">SDC9_172520</name>
</gene>
<dbReference type="EMBL" id="VSSQ01074174">
    <property type="protein sequence ID" value="MPN25113.1"/>
    <property type="molecule type" value="Genomic_DNA"/>
</dbReference>
<accession>A0A645GN35</accession>